<feature type="chain" id="PRO_5039570621" evidence="6">
    <location>
        <begin position="29"/>
        <end position="544"/>
    </location>
</feature>
<evidence type="ECO:0000313" key="9">
    <source>
        <dbReference type="Proteomes" id="UP000594586"/>
    </source>
</evidence>
<accession>A0A7T0PE40</accession>
<keyword evidence="4" id="KW-0788">Thiol protease</keyword>
<feature type="region of interest" description="Disordered" evidence="5">
    <location>
        <begin position="219"/>
        <end position="250"/>
    </location>
</feature>
<name>A0A7T0PE40_9CORY</name>
<keyword evidence="9" id="KW-1185">Reference proteome</keyword>
<dbReference type="PANTHER" id="PTHR47359">
    <property type="entry name" value="PEPTIDOGLYCAN DL-ENDOPEPTIDASE CWLO"/>
    <property type="match status" value="1"/>
</dbReference>
<comment type="similarity">
    <text evidence="1">Belongs to the peptidase C40 family.</text>
</comment>
<dbReference type="GO" id="GO:0008234">
    <property type="term" value="F:cysteine-type peptidase activity"/>
    <property type="evidence" value="ECO:0007669"/>
    <property type="project" value="UniProtKB-KW"/>
</dbReference>
<sequence>MATSAVACSTTLSVLWVASSAAVAPANAQDPVQDLGASAAALVGAISTSQGRIDQLDVAIGDLRESVNQALVDLHDAQALAEQARRGAEEAQRRLEQSQRDVEAARRDLAGLTRTQYRSQGSPSALEGLGSSSAQRDVLDRSLFLRQQAAAKQARLDDVERSRAEAANEESRLRLASERATRTASEAKEAEAQARAALDASQAELEVQLTARDAAVAEQTSAQRQLEDVRPGAAPAAEPSVSETAAERHPGDIVDDQAIAAVESTVAEVAPEAPAPSTEQVTQAVETALRLRSTESAAETSNEATATATAETSQESQEPVAGEASSDDVTAQAASIAAAAALVGSSQAAHGTFDNPYGSSDSEVIAAFSSGLSSVLAAAQAHTPTPEVEDVLPDVSTSEDVTDAIKDTLPAAPNSSQVETVIARAQAMVGTPYVWGGGDANGPTTGVNGDSQKGFDCSGLVLYAFAGAGVSLPHYTGYQYQRGKQIDPHNAQRGDLFFWGNNGDSHVAIYLGDGTMIEAPSSGQTVRVTPVRWSGMSPKAVRLL</sequence>
<evidence type="ECO:0000256" key="4">
    <source>
        <dbReference type="ARBA" id="ARBA00022807"/>
    </source>
</evidence>
<feature type="region of interest" description="Disordered" evidence="5">
    <location>
        <begin position="154"/>
        <end position="187"/>
    </location>
</feature>
<keyword evidence="3" id="KW-0378">Hydrolase</keyword>
<keyword evidence="2" id="KW-0645">Protease</keyword>
<keyword evidence="6" id="KW-0732">Signal</keyword>
<evidence type="ECO:0000256" key="2">
    <source>
        <dbReference type="ARBA" id="ARBA00022670"/>
    </source>
</evidence>
<evidence type="ECO:0000313" key="8">
    <source>
        <dbReference type="EMBL" id="QPK82380.1"/>
    </source>
</evidence>
<gene>
    <name evidence="8" type="ORF">G7Y29_05560</name>
</gene>
<feature type="region of interest" description="Disordered" evidence="5">
    <location>
        <begin position="293"/>
        <end position="328"/>
    </location>
</feature>
<evidence type="ECO:0000259" key="7">
    <source>
        <dbReference type="PROSITE" id="PS51935"/>
    </source>
</evidence>
<dbReference type="Proteomes" id="UP000594586">
    <property type="component" value="Chromosome"/>
</dbReference>
<feature type="compositionally biased region" description="Polar residues" evidence="5">
    <location>
        <begin position="113"/>
        <end position="123"/>
    </location>
</feature>
<organism evidence="8 9">
    <name type="scientific">Corynebacterium qintianiae</name>
    <dbReference type="NCBI Taxonomy" id="2709392"/>
    <lineage>
        <taxon>Bacteria</taxon>
        <taxon>Bacillati</taxon>
        <taxon>Actinomycetota</taxon>
        <taxon>Actinomycetes</taxon>
        <taxon>Mycobacteriales</taxon>
        <taxon>Corynebacteriaceae</taxon>
        <taxon>Corynebacterium</taxon>
    </lineage>
</organism>
<reference evidence="8 9" key="1">
    <citation type="submission" date="2020-11" db="EMBL/GenBank/DDBJ databases">
        <title>Corynebacterium sp. MC1420.</title>
        <authorList>
            <person name="Zhou J."/>
        </authorList>
    </citation>
    <scope>NUCLEOTIDE SEQUENCE [LARGE SCALE GENOMIC DNA]</scope>
    <source>
        <strain evidence="8 9">MC1420</strain>
    </source>
</reference>
<dbReference type="GO" id="GO:0006508">
    <property type="term" value="P:proteolysis"/>
    <property type="evidence" value="ECO:0007669"/>
    <property type="project" value="UniProtKB-KW"/>
</dbReference>
<dbReference type="InterPro" id="IPR000064">
    <property type="entry name" value="NLP_P60_dom"/>
</dbReference>
<feature type="region of interest" description="Disordered" evidence="5">
    <location>
        <begin position="111"/>
        <end position="132"/>
    </location>
</feature>
<dbReference type="Pfam" id="PF00877">
    <property type="entry name" value="NLPC_P60"/>
    <property type="match status" value="1"/>
</dbReference>
<dbReference type="EMBL" id="CP064955">
    <property type="protein sequence ID" value="QPK82380.1"/>
    <property type="molecule type" value="Genomic_DNA"/>
</dbReference>
<dbReference type="InterPro" id="IPR051794">
    <property type="entry name" value="PG_Endopeptidase_C40"/>
</dbReference>
<evidence type="ECO:0000256" key="3">
    <source>
        <dbReference type="ARBA" id="ARBA00022801"/>
    </source>
</evidence>
<dbReference type="PANTHER" id="PTHR47359:SF3">
    <property type="entry name" value="NLP_P60 DOMAIN-CONTAINING PROTEIN-RELATED"/>
    <property type="match status" value="1"/>
</dbReference>
<evidence type="ECO:0000256" key="6">
    <source>
        <dbReference type="SAM" id="SignalP"/>
    </source>
</evidence>
<feature type="signal peptide" evidence="6">
    <location>
        <begin position="1"/>
        <end position="28"/>
    </location>
</feature>
<dbReference type="PROSITE" id="PS51935">
    <property type="entry name" value="NLPC_P60"/>
    <property type="match status" value="1"/>
</dbReference>
<dbReference type="NCBIfam" id="NF046048">
    <property type="entry name" value="NlpC_P60_DIP1281"/>
    <property type="match status" value="1"/>
</dbReference>
<evidence type="ECO:0000256" key="1">
    <source>
        <dbReference type="ARBA" id="ARBA00007074"/>
    </source>
</evidence>
<dbReference type="SUPFAM" id="SSF54001">
    <property type="entry name" value="Cysteine proteinases"/>
    <property type="match status" value="1"/>
</dbReference>
<feature type="domain" description="NlpC/P60" evidence="7">
    <location>
        <begin position="415"/>
        <end position="544"/>
    </location>
</feature>
<dbReference type="Gene3D" id="3.90.1720.10">
    <property type="entry name" value="endopeptidase domain like (from Nostoc punctiforme)"/>
    <property type="match status" value="1"/>
</dbReference>
<dbReference type="InterPro" id="IPR038765">
    <property type="entry name" value="Papain-like_cys_pep_sf"/>
</dbReference>
<feature type="compositionally biased region" description="Low complexity" evidence="5">
    <location>
        <begin position="294"/>
        <end position="318"/>
    </location>
</feature>
<dbReference type="KEGG" id="cqn:G7Y29_05560"/>
<proteinExistence type="inferred from homology"/>
<dbReference type="RefSeq" id="WP_165004091.1">
    <property type="nucleotide sequence ID" value="NZ_CP064955.1"/>
</dbReference>
<dbReference type="AlphaFoldDB" id="A0A7T0PE40"/>
<evidence type="ECO:0000256" key="5">
    <source>
        <dbReference type="SAM" id="MobiDB-lite"/>
    </source>
</evidence>
<protein>
    <submittedName>
        <fullName evidence="8">C40 family peptidase</fullName>
    </submittedName>
</protein>